<reference evidence="2" key="1">
    <citation type="submission" date="2021-02" db="EMBL/GenBank/DDBJ databases">
        <authorList>
            <person name="Dougan E. K."/>
            <person name="Rhodes N."/>
            <person name="Thang M."/>
            <person name="Chan C."/>
        </authorList>
    </citation>
    <scope>NUCLEOTIDE SEQUENCE</scope>
</reference>
<proteinExistence type="predicted"/>
<dbReference type="SUPFAM" id="SSF54928">
    <property type="entry name" value="RNA-binding domain, RBD"/>
    <property type="match status" value="1"/>
</dbReference>
<organism evidence="2 3">
    <name type="scientific">Symbiodinium natans</name>
    <dbReference type="NCBI Taxonomy" id="878477"/>
    <lineage>
        <taxon>Eukaryota</taxon>
        <taxon>Sar</taxon>
        <taxon>Alveolata</taxon>
        <taxon>Dinophyceae</taxon>
        <taxon>Suessiales</taxon>
        <taxon>Symbiodiniaceae</taxon>
        <taxon>Symbiodinium</taxon>
    </lineage>
</organism>
<dbReference type="GO" id="GO:0003676">
    <property type="term" value="F:nucleic acid binding"/>
    <property type="evidence" value="ECO:0007669"/>
    <property type="project" value="InterPro"/>
</dbReference>
<dbReference type="Proteomes" id="UP000604046">
    <property type="component" value="Unassembled WGS sequence"/>
</dbReference>
<dbReference type="Gene3D" id="3.30.70.330">
    <property type="match status" value="1"/>
</dbReference>
<evidence type="ECO:0000313" key="3">
    <source>
        <dbReference type="Proteomes" id="UP000604046"/>
    </source>
</evidence>
<evidence type="ECO:0000256" key="1">
    <source>
        <dbReference type="SAM" id="MobiDB-lite"/>
    </source>
</evidence>
<feature type="compositionally biased region" description="Basic and acidic residues" evidence="1">
    <location>
        <begin position="202"/>
        <end position="212"/>
    </location>
</feature>
<comment type="caution">
    <text evidence="2">The sequence shown here is derived from an EMBL/GenBank/DDBJ whole genome shotgun (WGS) entry which is preliminary data.</text>
</comment>
<dbReference type="InterPro" id="IPR012677">
    <property type="entry name" value="Nucleotide-bd_a/b_plait_sf"/>
</dbReference>
<dbReference type="EMBL" id="CAJNDS010002176">
    <property type="protein sequence ID" value="CAE7360480.1"/>
    <property type="molecule type" value="Genomic_DNA"/>
</dbReference>
<keyword evidence="3" id="KW-1185">Reference proteome</keyword>
<feature type="region of interest" description="Disordered" evidence="1">
    <location>
        <begin position="185"/>
        <end position="212"/>
    </location>
</feature>
<protein>
    <recommendedName>
        <fullName evidence="4">RRM domain-containing protein</fullName>
    </recommendedName>
</protein>
<dbReference type="AlphaFoldDB" id="A0A812Q8Q3"/>
<gene>
    <name evidence="2" type="ORF">SNAT2548_LOCUS19359</name>
</gene>
<sequence length="212" mass="23689">MERQHQALEEPTCPVAGSHLSPRGRQPQIQRTVQTNSTNLSLTLRTWGIPDQSLPSSKTSWPADVDTVTIKNIPCRCRGPEILDALRSLGFGSEKLVYFHLPVKEKHDAGNLGYCFVGFRNPELAEEFCRRAKNFTFPSRQSQKVISVEPARNRRDSMTSSDNMHGEIVFFDNFVPHGVATIEASSVPSRRRSGGEDSGSGRARDYSIRLCL</sequence>
<accession>A0A812Q8Q3</accession>
<feature type="region of interest" description="Disordered" evidence="1">
    <location>
        <begin position="1"/>
        <end position="30"/>
    </location>
</feature>
<dbReference type="InterPro" id="IPR035979">
    <property type="entry name" value="RBD_domain_sf"/>
</dbReference>
<evidence type="ECO:0000313" key="2">
    <source>
        <dbReference type="EMBL" id="CAE7360480.1"/>
    </source>
</evidence>
<evidence type="ECO:0008006" key="4">
    <source>
        <dbReference type="Google" id="ProtNLM"/>
    </source>
</evidence>
<name>A0A812Q8Q3_9DINO</name>